<accession>A0ABN2IFJ1</accession>
<protein>
    <recommendedName>
        <fullName evidence="3">HEAT repeat domain-containing protein</fullName>
    </recommendedName>
</protein>
<gene>
    <name evidence="1" type="ORF">GCM10009745_59520</name>
</gene>
<comment type="caution">
    <text evidence="1">The sequence shown here is derived from an EMBL/GenBank/DDBJ whole genome shotgun (WGS) entry which is preliminary data.</text>
</comment>
<organism evidence="1 2">
    <name type="scientific">Kribbella yunnanensis</name>
    <dbReference type="NCBI Taxonomy" id="190194"/>
    <lineage>
        <taxon>Bacteria</taxon>
        <taxon>Bacillati</taxon>
        <taxon>Actinomycetota</taxon>
        <taxon>Actinomycetes</taxon>
        <taxon>Propionibacteriales</taxon>
        <taxon>Kribbellaceae</taxon>
        <taxon>Kribbella</taxon>
    </lineage>
</organism>
<proteinExistence type="predicted"/>
<dbReference type="EMBL" id="BAAANF010000019">
    <property type="protein sequence ID" value="GAA1704110.1"/>
    <property type="molecule type" value="Genomic_DNA"/>
</dbReference>
<dbReference type="Proteomes" id="UP001500280">
    <property type="component" value="Unassembled WGS sequence"/>
</dbReference>
<name>A0ABN2IFJ1_9ACTN</name>
<evidence type="ECO:0000313" key="1">
    <source>
        <dbReference type="EMBL" id="GAA1704110.1"/>
    </source>
</evidence>
<evidence type="ECO:0000313" key="2">
    <source>
        <dbReference type="Proteomes" id="UP001500280"/>
    </source>
</evidence>
<sequence>MSRWESGRLAVSHATLDAYERVLELPAGSLTACVDVIRRYWSPQVAAPTSAYRREGADAVLDDLLDRIAVDGPLTATEWDLLTERIVRVPGLYLRQRDWTSLADRLLRELLVADRGLYLRRREAFHRLLAHPQAQAAAIGAAVSAGADTTGQGIIEAVSMLDGSAHPDAAAAVVRQLDHPTTSSAQIGALQAAVRKVRFGHFSPAQLARVSEMAGEMIRSGRDDDELVALADELKVGQMPASSGSSRPGVLLGRLVLGITGAAGLPESLDDQVLPLLIEELMFSPSADARLLASSLVAASPFRPTAARAVAAELTSARVLIDQADWAEKLLDTLRLIGGQDQVELVQRVATADGIPSSVNRAAAITIGHVGGKIDRSFWSRGFGKYVVRWRRHHRPADAQQLDALVYSAGVLGERSILTTLRADPTLPAKARTAAAWWINLPTHVADGART</sequence>
<dbReference type="RefSeq" id="WP_344159033.1">
    <property type="nucleotide sequence ID" value="NZ_BAAANF010000019.1"/>
</dbReference>
<evidence type="ECO:0008006" key="3">
    <source>
        <dbReference type="Google" id="ProtNLM"/>
    </source>
</evidence>
<keyword evidence="2" id="KW-1185">Reference proteome</keyword>
<reference evidence="1 2" key="1">
    <citation type="journal article" date="2019" name="Int. J. Syst. Evol. Microbiol.">
        <title>The Global Catalogue of Microorganisms (GCM) 10K type strain sequencing project: providing services to taxonomists for standard genome sequencing and annotation.</title>
        <authorList>
            <consortium name="The Broad Institute Genomics Platform"/>
            <consortium name="The Broad Institute Genome Sequencing Center for Infectious Disease"/>
            <person name="Wu L."/>
            <person name="Ma J."/>
        </authorList>
    </citation>
    <scope>NUCLEOTIDE SEQUENCE [LARGE SCALE GENOMIC DNA]</scope>
    <source>
        <strain evidence="1 2">JCM 14307</strain>
    </source>
</reference>